<evidence type="ECO:0008006" key="5">
    <source>
        <dbReference type="Google" id="ProtNLM"/>
    </source>
</evidence>
<dbReference type="Proteomes" id="UP001149140">
    <property type="component" value="Unassembled WGS sequence"/>
</dbReference>
<evidence type="ECO:0000313" key="4">
    <source>
        <dbReference type="Proteomes" id="UP001149140"/>
    </source>
</evidence>
<dbReference type="SUPFAM" id="SSF51126">
    <property type="entry name" value="Pectin lyase-like"/>
    <property type="match status" value="1"/>
</dbReference>
<dbReference type="InterPro" id="IPR012334">
    <property type="entry name" value="Pectin_lyas_fold"/>
</dbReference>
<proteinExistence type="predicted"/>
<keyword evidence="4" id="KW-1185">Reference proteome</keyword>
<feature type="chain" id="PRO_5040729751" description="CSLREA domain-containing protein" evidence="2">
    <location>
        <begin position="24"/>
        <end position="746"/>
    </location>
</feature>
<dbReference type="RefSeq" id="WP_270043938.1">
    <property type="nucleotide sequence ID" value="NZ_JAPDOD010000036.1"/>
</dbReference>
<dbReference type="InterPro" id="IPR011050">
    <property type="entry name" value="Pectin_lyase_fold/virulence"/>
</dbReference>
<feature type="signal peptide" evidence="2">
    <location>
        <begin position="1"/>
        <end position="23"/>
    </location>
</feature>
<name>A0A9X3S600_9ACTN</name>
<gene>
    <name evidence="3" type="ORF">OM076_30745</name>
</gene>
<feature type="compositionally biased region" description="Low complexity" evidence="1">
    <location>
        <begin position="544"/>
        <end position="570"/>
    </location>
</feature>
<evidence type="ECO:0000256" key="1">
    <source>
        <dbReference type="SAM" id="MobiDB-lite"/>
    </source>
</evidence>
<protein>
    <recommendedName>
        <fullName evidence="5">CSLREA domain-containing protein</fullName>
    </recommendedName>
</protein>
<dbReference type="NCBIfam" id="NF041518">
    <property type="entry name" value="choice_anch_Q"/>
    <property type="match status" value="1"/>
</dbReference>
<feature type="region of interest" description="Disordered" evidence="1">
    <location>
        <begin position="532"/>
        <end position="582"/>
    </location>
</feature>
<dbReference type="InterPro" id="IPR059226">
    <property type="entry name" value="Choice_anch_Q_dom"/>
</dbReference>
<dbReference type="Gene3D" id="2.160.20.10">
    <property type="entry name" value="Single-stranded right-handed beta-helix, Pectin lyase-like"/>
    <property type="match status" value="1"/>
</dbReference>
<evidence type="ECO:0000313" key="3">
    <source>
        <dbReference type="EMBL" id="MDA0164686.1"/>
    </source>
</evidence>
<dbReference type="AlphaFoldDB" id="A0A9X3S600"/>
<reference evidence="3" key="1">
    <citation type="submission" date="2022-10" db="EMBL/GenBank/DDBJ databases">
        <title>The WGS of Solirubrobacter ginsenosidimutans DSM 21036.</title>
        <authorList>
            <person name="Jiang Z."/>
        </authorList>
    </citation>
    <scope>NUCLEOTIDE SEQUENCE</scope>
    <source>
        <strain evidence="3">DSM 21036</strain>
    </source>
</reference>
<organism evidence="3 4">
    <name type="scientific">Solirubrobacter ginsenosidimutans</name>
    <dbReference type="NCBI Taxonomy" id="490573"/>
    <lineage>
        <taxon>Bacteria</taxon>
        <taxon>Bacillati</taxon>
        <taxon>Actinomycetota</taxon>
        <taxon>Thermoleophilia</taxon>
        <taxon>Solirubrobacterales</taxon>
        <taxon>Solirubrobacteraceae</taxon>
        <taxon>Solirubrobacter</taxon>
    </lineage>
</organism>
<accession>A0A9X3S600</accession>
<dbReference type="EMBL" id="JAPDOD010000036">
    <property type="protein sequence ID" value="MDA0164686.1"/>
    <property type="molecule type" value="Genomic_DNA"/>
</dbReference>
<comment type="caution">
    <text evidence="3">The sequence shown here is derived from an EMBL/GenBank/DDBJ whole genome shotgun (WGS) entry which is preliminary data.</text>
</comment>
<sequence length="746" mass="76190">MRWNGFLATTIAALLVAAAPAAADTFTVTGTGDDTGSCASGQCTTIRAALTAAAQAAGADEVDLAAGTYQLTQGPLLLTSDITLRGDSARTTTLYAAPVSRVIQINGGSASISNLTVAGGVATDAAGYFGGNIVAASATVTLDHIRSTGGRAYSGGGIANRNGTMTISNSLIDHNSAPDGGGDSGGILNFGGDGLAAANLTITNSTVAFNSARVGGGIMQWGGDQDSVTLQRVTLARNTATAGAPGGLNISQGSAHVSGSIVASNQGPIGESNCAGTGVVSDGFNVDSGVDCNFAQQTDRSDQSPGLDTDLRNYGGETDVLPFDTPSPAENIGGTCSPLDQTGFARSAPCDAGAWEYRVNQKITISDPPSGPTSSQTATFSFDSDAGPDYACRLIRPSDPKPAFSGCDSGITYSNLAEGAYRFEVRPAGATDLSQGDFATFTVDLTAPETTIDSPGPTETIGTDPTFSFSSSEPNARFECSFDQGPVEFTACESPRTYNDLPLDQTYTFRVRALDAANNADATPATRTFTVGAAVPTPTPTPTPTAVATTSPTPEPTATAIPTATATPTATPTPPPVANTSVEVEPESGTVLVKPKGAKTFVPLRAGVLLNGAEIDTRHGVVVITTSTGEKATFYAGLFLVSQAGGITTLTLSEKLTGCPKAKKSSASAAAKKPKTRKLWGDGKGKFRTKGQYSAATVRGTKWLVTDTCTSTITRVAEGVVDVRDEVKKKTFVLRKGKSHTARAKK</sequence>
<evidence type="ECO:0000256" key="2">
    <source>
        <dbReference type="SAM" id="SignalP"/>
    </source>
</evidence>
<keyword evidence="2" id="KW-0732">Signal</keyword>